<protein>
    <submittedName>
        <fullName evidence="1">Uncharacterized protein</fullName>
    </submittedName>
</protein>
<dbReference type="EMBL" id="MU393460">
    <property type="protein sequence ID" value="KAI4866356.1"/>
    <property type="molecule type" value="Genomic_DNA"/>
</dbReference>
<keyword evidence="2" id="KW-1185">Reference proteome</keyword>
<name>A0ACB9Z496_9PEZI</name>
<dbReference type="Proteomes" id="UP001497700">
    <property type="component" value="Unassembled WGS sequence"/>
</dbReference>
<evidence type="ECO:0000313" key="1">
    <source>
        <dbReference type="EMBL" id="KAI4866356.1"/>
    </source>
</evidence>
<comment type="caution">
    <text evidence="1">The sequence shown here is derived from an EMBL/GenBank/DDBJ whole genome shotgun (WGS) entry which is preliminary data.</text>
</comment>
<sequence>MSQLKGPEPPSPGATFVTNILPDISPNVGVIGLCTVPANRAGMDDLGWHFVDFLAFKALFRSETHHRAQTWLAQCDVASMVQADPGKYVHGKERRLVSGAAVASMMSDNSHLRDDHINVVPSALELKEEFLKTLSTKSKIAEKAGFPLFIIVCGLTTLEQDVFFGEITTDARLTSADIRRSMNNNVDAVMITPALFSAGWQINPSFCRRPDGTMHAQRLEFFARQFGGVFANEIVPSFEQWTCPILDIDRADKTAKGDRFPGPVMPSEEQREKSEALKVKLHCLLAGRLSSGHWDHSFSFDEKSDDWLKLMGPRRYKPLSYWRKKWEGLDIDGGYTTDEERLYFLGNAFGGNVRSQITHIKYLVEESMVAWPDFWSSAFGRKAGAKFQSFVADPSPEHVQCHEMFNIMEHRATSAVLADLTCDYFALPKPHGERCRDWRERAWKDEASRDARIAIIQTHREVTGVIPAVNLPSGVSFNHLSVTQRSLEVPASYLSVSLYMRYPERGELQGAIMRMIDFFKEVKNDQVKLLLHDRELGKKCVAWLSSINMPTRTLPGALSAINSANMTGATAEPVSNWPVLHDVEASTRTAALRATTPTVGRAVVASPPAPAPVRTKHRVMHCDDLSTGHAMLSTGPLYEHRRSLSAEFIDGLDRLSLEHIQEMMSESVAKKALLTQQLQTALPEDAVNMQKQVARCSNNIALLEAEARVKKHENDGAKGYDQSTSVPSLPVRQKALEPERKSNIHSTGASGSHVKTPAKEQPKHQQKPAPTPNPQVKARTEEKPKPETQKKPKGQTDLYQMWGVSPRAMTRAEGQDKSD</sequence>
<accession>A0ACB9Z496</accession>
<gene>
    <name evidence="1" type="ORF">F4820DRAFT_261880</name>
</gene>
<evidence type="ECO:0000313" key="2">
    <source>
        <dbReference type="Proteomes" id="UP001497700"/>
    </source>
</evidence>
<proteinExistence type="predicted"/>
<reference evidence="1 2" key="1">
    <citation type="journal article" date="2022" name="New Phytol.">
        <title>Ecological generalism drives hyperdiversity of secondary metabolite gene clusters in xylarialean endophytes.</title>
        <authorList>
            <person name="Franco M.E.E."/>
            <person name="Wisecaver J.H."/>
            <person name="Arnold A.E."/>
            <person name="Ju Y.M."/>
            <person name="Slot J.C."/>
            <person name="Ahrendt S."/>
            <person name="Moore L.P."/>
            <person name="Eastman K.E."/>
            <person name="Scott K."/>
            <person name="Konkel Z."/>
            <person name="Mondo S.J."/>
            <person name="Kuo A."/>
            <person name="Hayes R.D."/>
            <person name="Haridas S."/>
            <person name="Andreopoulos B."/>
            <person name="Riley R."/>
            <person name="LaButti K."/>
            <person name="Pangilinan J."/>
            <person name="Lipzen A."/>
            <person name="Amirebrahimi M."/>
            <person name="Yan J."/>
            <person name="Adam C."/>
            <person name="Keymanesh K."/>
            <person name="Ng V."/>
            <person name="Louie K."/>
            <person name="Northen T."/>
            <person name="Drula E."/>
            <person name="Henrissat B."/>
            <person name="Hsieh H.M."/>
            <person name="Youens-Clark K."/>
            <person name="Lutzoni F."/>
            <person name="Miadlikowska J."/>
            <person name="Eastwood D.C."/>
            <person name="Hamelin R.C."/>
            <person name="Grigoriev I.V."/>
            <person name="U'Ren J.M."/>
        </authorList>
    </citation>
    <scope>NUCLEOTIDE SEQUENCE [LARGE SCALE GENOMIC DNA]</scope>
    <source>
        <strain evidence="1 2">CBS 119005</strain>
    </source>
</reference>
<organism evidence="1 2">
    <name type="scientific">Hypoxylon rubiginosum</name>
    <dbReference type="NCBI Taxonomy" id="110542"/>
    <lineage>
        <taxon>Eukaryota</taxon>
        <taxon>Fungi</taxon>
        <taxon>Dikarya</taxon>
        <taxon>Ascomycota</taxon>
        <taxon>Pezizomycotina</taxon>
        <taxon>Sordariomycetes</taxon>
        <taxon>Xylariomycetidae</taxon>
        <taxon>Xylariales</taxon>
        <taxon>Hypoxylaceae</taxon>
        <taxon>Hypoxylon</taxon>
    </lineage>
</organism>